<dbReference type="AlphaFoldDB" id="A0A5Q2MP34"/>
<reference evidence="2 3" key="1">
    <citation type="submission" date="2019-11" db="EMBL/GenBank/DDBJ databases">
        <authorList>
            <person name="Li J."/>
        </authorList>
    </citation>
    <scope>NUCLEOTIDE SEQUENCE [LARGE SCALE GENOMIC DNA]</scope>
    <source>
        <strain evidence="2 3">MF47</strain>
    </source>
</reference>
<evidence type="ECO:0000313" key="3">
    <source>
        <dbReference type="Proteomes" id="UP000392064"/>
    </source>
</evidence>
<sequence>MGRRAAVWVALGLMQLVVVVTLALAGPDASPHAAPIRIVAPPVVAASLVDSANALDGRPFSARALTTADEARASVASGRSVAAVVVDLRNETDVLYVASANGEDLNRAIVREVARVEGAYGRRADVRDVVRADRGDADHRRVYLLTGLAVATGLVVAMVSTWRRGPRSEMLAAGARRLAVNGAAAVVMGGLLAVYAGHAYGTGLAGWWLVLALTIFAVSATTYAFESLFGVIGIGVAVTVLVLAAAPLVTLVHPLLLPQPWAAITPWLPHGAALAAGTSQAYFGADQLVRPVAVLVAWSVLSVLTSIVARRERLRDAT</sequence>
<keyword evidence="1" id="KW-0812">Transmembrane</keyword>
<gene>
    <name evidence="2" type="ORF">GEV26_17310</name>
</gene>
<keyword evidence="3" id="KW-1185">Reference proteome</keyword>
<keyword evidence="1" id="KW-0472">Membrane</keyword>
<organism evidence="2 3">
    <name type="scientific">Aeromicrobium yanjiei</name>
    <dbReference type="NCBI Taxonomy" id="2662028"/>
    <lineage>
        <taxon>Bacteria</taxon>
        <taxon>Bacillati</taxon>
        <taxon>Actinomycetota</taxon>
        <taxon>Actinomycetes</taxon>
        <taxon>Propionibacteriales</taxon>
        <taxon>Nocardioidaceae</taxon>
        <taxon>Aeromicrobium</taxon>
    </lineage>
</organism>
<name>A0A5Q2MP34_9ACTN</name>
<evidence type="ECO:0000313" key="2">
    <source>
        <dbReference type="EMBL" id="QGG42992.1"/>
    </source>
</evidence>
<dbReference type="Proteomes" id="UP000392064">
    <property type="component" value="Chromosome"/>
</dbReference>
<feature type="transmembrane region" description="Helical" evidence="1">
    <location>
        <begin position="178"/>
        <end position="198"/>
    </location>
</feature>
<feature type="transmembrane region" description="Helical" evidence="1">
    <location>
        <begin position="142"/>
        <end position="162"/>
    </location>
</feature>
<evidence type="ECO:0000256" key="1">
    <source>
        <dbReference type="SAM" id="Phobius"/>
    </source>
</evidence>
<proteinExistence type="predicted"/>
<protein>
    <recommendedName>
        <fullName evidence="4">ABC transporter permease</fullName>
    </recommendedName>
</protein>
<dbReference type="RefSeq" id="WP_153654796.1">
    <property type="nucleotide sequence ID" value="NZ_CP045737.1"/>
</dbReference>
<dbReference type="EMBL" id="CP045737">
    <property type="protein sequence ID" value="QGG42992.1"/>
    <property type="molecule type" value="Genomic_DNA"/>
</dbReference>
<keyword evidence="1" id="KW-1133">Transmembrane helix</keyword>
<dbReference type="KEGG" id="aef:GEV26_17310"/>
<evidence type="ECO:0008006" key="4">
    <source>
        <dbReference type="Google" id="ProtNLM"/>
    </source>
</evidence>
<feature type="transmembrane region" description="Helical" evidence="1">
    <location>
        <begin position="288"/>
        <end position="309"/>
    </location>
</feature>
<accession>A0A5Q2MP34</accession>
<feature type="transmembrane region" description="Helical" evidence="1">
    <location>
        <begin position="204"/>
        <end position="225"/>
    </location>
</feature>
<feature type="transmembrane region" description="Helical" evidence="1">
    <location>
        <begin position="232"/>
        <end position="252"/>
    </location>
</feature>